<dbReference type="EMBL" id="SACR01000006">
    <property type="protein sequence ID" value="RVU43759.1"/>
    <property type="molecule type" value="Genomic_DNA"/>
</dbReference>
<proteinExistence type="predicted"/>
<accession>A0A437RAG1</accession>
<dbReference type="RefSeq" id="WP_128230317.1">
    <property type="nucleotide sequence ID" value="NZ_SACR01000006.1"/>
</dbReference>
<feature type="signal peptide" evidence="1">
    <location>
        <begin position="1"/>
        <end position="35"/>
    </location>
</feature>
<evidence type="ECO:0000313" key="3">
    <source>
        <dbReference type="Proteomes" id="UP000285575"/>
    </source>
</evidence>
<comment type="caution">
    <text evidence="2">The sequence shown here is derived from an EMBL/GenBank/DDBJ whole genome shotgun (WGS) entry which is preliminary data.</text>
</comment>
<gene>
    <name evidence="2" type="ORF">EOE66_18970</name>
</gene>
<organism evidence="2 3">
    <name type="scientific">Rubrivivax rivuli</name>
    <dbReference type="NCBI Taxonomy" id="1862385"/>
    <lineage>
        <taxon>Bacteria</taxon>
        <taxon>Pseudomonadati</taxon>
        <taxon>Pseudomonadota</taxon>
        <taxon>Betaproteobacteria</taxon>
        <taxon>Burkholderiales</taxon>
        <taxon>Sphaerotilaceae</taxon>
        <taxon>Rubrivivax</taxon>
    </lineage>
</organism>
<evidence type="ECO:0000313" key="2">
    <source>
        <dbReference type="EMBL" id="RVU43759.1"/>
    </source>
</evidence>
<reference evidence="2 3" key="1">
    <citation type="submission" date="2019-01" db="EMBL/GenBank/DDBJ databases">
        <authorList>
            <person name="Chen W.-M."/>
        </authorList>
    </citation>
    <scope>NUCLEOTIDE SEQUENCE [LARGE SCALE GENOMIC DNA]</scope>
    <source>
        <strain evidence="2 3">KYPY4</strain>
    </source>
</reference>
<sequence>MQSKLFFPILILQARHWATGIAVGLLMFGASTTYAQTSATAPVSADCTVPHFTVAATNLGEVSTRSQGLDCAGRQRALAFFGRTARQMEHDASAARAGPWTVNGERWGREAADLAVKSSLVKAGVDLLVAKAAYNVELARGESGKALSKAAAGVLKEGAVFASRLFCSNGSACSPATESTYTFVAESLKLVAQVPACAERNVVKCADAVRSTAKLFDLVRSLSGQPSDSSRLQQWAQFLAAWVGSSVDLGRAATSGNMGSALAASGALVETALSSLTGKFFRTASDLPTGVQNAVEILGHATATWTACKGAEMAVASLRPGEVSAASLNCVSKLNDYVNTRLAEIMGYSMALFQASKEQYQASTIDGARVVMGEVLRLGGWEPTFRTYGLAVDERTVLATSKDLRISKAVTRIAARYGVGHSGVASLHSNWWDGWAGDVLRLVQSTYWENVRSGARALMASPPAVDQYAGVRFETAAHTGPPPTATLERPATNTWNGIAAFPVRVRASLPNQGVTLQLLSPAGQIVAAAPMAQTAAFGHGAEQWSLDLSVGTAFVRVPEGPYSLRAVVVGMDNKGAWSALEGLTVQRAAQAALAVRLLTANTVSRPDGLLTVRAETSAAAGLVPSLVVNDLRGATVFQAPFNLKLAAAGSTEPWQYSAPVSPALKPGDYFLIAQVQSADGRSALSAPLPLRIEPLVAQAVPSPTPAVPPVLTPTPNLAPPPSASPAPIIVQLSITPQPAQSGQNLTFTALLDRAAEVVRGELIFVDAGGVAEPLVQTGPAQWSRSRPITQAGVNRPVEVRLQTRSGVWITKSGSYTVASTVGQQPQPTPLSPVPAVLQPWQQSSLAFVNNYLEGRARWTDCWEAGAGKRGTYCYRFARQAVGLPAMGSANDAFDNLLDQGRASTAGFETAPIGALIFYRFGAYGHVAVKISATEVAGHGNELAFTSACPPITRVSHTNLTARASYAGYHAPGAGAVTLDPNLIPAGQRVTRQAFLQKLLSAVRTPVDPVATGIIQGSNLSEPNRAITRGEAFLLLGRTLTLLSPGLPRAPQSALTFADAPFGEVATLLGVLSAHGIVQGQANELAAGINAFPDRQLSASESEAVLVRAHSLLAAKQGNSTQSAPPLGPASLLAIQQIAANPSLSLAGQPITFSVSVANPNLLAKAEVVFLDAGAPPEPMTQIGPNQWARSRPISQAGIDRPFEIRLTSTNGSVVTQRGKYTVQMATPQPIQPLPVPPVGMTPPSPAQPVPVPASSGPVISNITVNAAGSPVIVFDVRPAASRATLRIPGRSFQFTCSGSDRVTCVCTSLWAPALRGTFAAQIEAFDAAGRSSGVMPFVFTR</sequence>
<evidence type="ECO:0000256" key="1">
    <source>
        <dbReference type="SAM" id="SignalP"/>
    </source>
</evidence>
<feature type="chain" id="PRO_5019118923" description="SLH domain-containing protein" evidence="1">
    <location>
        <begin position="36"/>
        <end position="1341"/>
    </location>
</feature>
<keyword evidence="3" id="KW-1185">Reference proteome</keyword>
<name>A0A437RAG1_9BURK</name>
<evidence type="ECO:0008006" key="4">
    <source>
        <dbReference type="Google" id="ProtNLM"/>
    </source>
</evidence>
<keyword evidence="1" id="KW-0732">Signal</keyword>
<dbReference type="Proteomes" id="UP000285575">
    <property type="component" value="Unassembled WGS sequence"/>
</dbReference>
<protein>
    <recommendedName>
        <fullName evidence="4">SLH domain-containing protein</fullName>
    </recommendedName>
</protein>